<dbReference type="Pfam" id="PF06983">
    <property type="entry name" value="3-dmu-9_3-mt"/>
    <property type="match status" value="1"/>
</dbReference>
<dbReference type="RefSeq" id="WP_173268554.1">
    <property type="nucleotide sequence ID" value="NZ_JABMKV010000001.1"/>
</dbReference>
<organism evidence="2 3">
    <name type="scientific">Pedobacter boryungensis</name>
    <dbReference type="NCBI Taxonomy" id="869962"/>
    <lineage>
        <taxon>Bacteria</taxon>
        <taxon>Pseudomonadati</taxon>
        <taxon>Bacteroidota</taxon>
        <taxon>Sphingobacteriia</taxon>
        <taxon>Sphingobacteriales</taxon>
        <taxon>Sphingobacteriaceae</taxon>
        <taxon>Pedobacter</taxon>
    </lineage>
</organism>
<gene>
    <name evidence="2" type="ORF">HQN85_01370</name>
</gene>
<dbReference type="PANTHER" id="PTHR33990">
    <property type="entry name" value="PROTEIN YJDN-RELATED"/>
    <property type="match status" value="1"/>
</dbReference>
<dbReference type="PANTHER" id="PTHR33990:SF1">
    <property type="entry name" value="PROTEIN YJDN"/>
    <property type="match status" value="1"/>
</dbReference>
<feature type="domain" description="PhnB-like" evidence="1">
    <location>
        <begin position="4"/>
        <end position="104"/>
    </location>
</feature>
<accession>A0ABX2D8L1</accession>
<evidence type="ECO:0000313" key="3">
    <source>
        <dbReference type="Proteomes" id="UP000762110"/>
    </source>
</evidence>
<sequence length="136" mass="15101">MAHIYSYLTFNGNCRKAMTFYQNCLGGNLSFQTIGETTLSKKMTDEMKGYVVQAMLTKEDLILVGTDLVADEGLTKGNAVSLLLNCNSEEELTTYYAKLSVGAKATQGIEVNFWNTLVASVTDVFGNNWLLNYKRN</sequence>
<dbReference type="SUPFAM" id="SSF54593">
    <property type="entry name" value="Glyoxalase/Bleomycin resistance protein/Dihydroxybiphenyl dioxygenase"/>
    <property type="match status" value="1"/>
</dbReference>
<protein>
    <submittedName>
        <fullName evidence="2">VOC family protein</fullName>
    </submittedName>
</protein>
<evidence type="ECO:0000259" key="1">
    <source>
        <dbReference type="Pfam" id="PF06983"/>
    </source>
</evidence>
<dbReference type="EMBL" id="JABMKV010000001">
    <property type="protein sequence ID" value="NQX30359.1"/>
    <property type="molecule type" value="Genomic_DNA"/>
</dbReference>
<name>A0ABX2D8L1_9SPHI</name>
<dbReference type="InterPro" id="IPR028973">
    <property type="entry name" value="PhnB-like"/>
</dbReference>
<dbReference type="Gene3D" id="3.10.180.10">
    <property type="entry name" value="2,3-Dihydroxybiphenyl 1,2-Dioxygenase, domain 1"/>
    <property type="match status" value="1"/>
</dbReference>
<evidence type="ECO:0000313" key="2">
    <source>
        <dbReference type="EMBL" id="NQX30359.1"/>
    </source>
</evidence>
<proteinExistence type="predicted"/>
<dbReference type="Proteomes" id="UP000762110">
    <property type="component" value="Unassembled WGS sequence"/>
</dbReference>
<dbReference type="InterPro" id="IPR029068">
    <property type="entry name" value="Glyas_Bleomycin-R_OHBP_Dase"/>
</dbReference>
<keyword evidence="3" id="KW-1185">Reference proteome</keyword>
<reference evidence="2 3" key="1">
    <citation type="submission" date="2020-05" db="EMBL/GenBank/DDBJ databases">
        <title>Description of Pedobacter foliorum sp. nov.</title>
        <authorList>
            <person name="Qi S."/>
            <person name="Carlier A."/>
            <person name="Cnockaert M."/>
            <person name="Vandamme P."/>
        </authorList>
    </citation>
    <scope>NUCLEOTIDE SEQUENCE [LARGE SCALE GENOMIC DNA]</scope>
    <source>
        <strain evidence="2 3">LMG 31300</strain>
    </source>
</reference>
<comment type="caution">
    <text evidence="2">The sequence shown here is derived from an EMBL/GenBank/DDBJ whole genome shotgun (WGS) entry which is preliminary data.</text>
</comment>